<sequence>MEAQIEKEEHHEAVGSNNSSQLVTPKFSPVSMSNVNSTETLENLHSCRAQVCDRCRKLKKKCYGTGPSCTNCLVTNNPCSVTTTLKRKRKPKPTKLSPIEVENIKLRLKLQEMENLLKENRSHHAEAMHDSRHSLVKIEDLNSCSLSSSQLNSSNNSVLHSPVSNDDNGTINSYHSKDSRSHSQSELDNDYDTKYNIDCSASLQNNGKIRKRKIQNVISSNFKYLIKTRSLKVDLSMMSSMTKVLLPNEDNYNGPAIIEEYSIVDNFLQQDFIKILKEQKSNISHYLKRFFTEINVLFPIILEKDYMLMKAEELMQSVGVRNFNTNVINDEHNLCIVYKVILISMFYIKDSSVRNGYLKTVKHLLSRFECLDPINTLKCYLLTHLYAQMSNNKPLLVRTNGMISSLAINLRINKFKECNELKRELWYICYCFDFFCNDPNNLDYSLNRYFNDMELVDEVSSQISDENTVDSCEAMRMIHDHSILREMGNSKFLLQVIDVKRAIYSNEITVYAGTKQLLNLSELRKLSHLDDLQNELKESVMAFKKETTNMIFIYAFLVLYYMDALICLENSYIKSLMSKVENKVSSRNATISRHLKSLFNYIDTFLRLWTTNIETYDHIPLISVNKLLHYGTFIHWYVTEDDSENQRNKKKSKVNPEVEEVVINMLKMIEDLLLRHTFVDENLKNTKDVITNLIQQLEESKSSDNKEEKEMYSKDFKPFRKITIGDISDDITVSLPLDNKIDTLNQTVEPCELLNNVSDDKSYEQIPLSSYTKLTSNQDVEEQLNNYVSGFTFESSKDNINSVGLVLRSQESETSNRILRHNENSEFFNMTDTVDLKRIHLSTNDFF</sequence>
<reference evidence="7" key="1">
    <citation type="journal article" date="2011" name="Antonie Van Leeuwenhoek">
        <title>Physiological and metabolic diversity in the yeast Kluyveromyces marxianus.</title>
        <authorList>
            <person name="Lane M.M."/>
            <person name="Burke N."/>
            <person name="Karreman R."/>
            <person name="Wolfe K.H."/>
            <person name="O'Byrne C.P."/>
            <person name="Morrissey J.P."/>
        </authorList>
    </citation>
    <scope>NUCLEOTIDE SEQUENCE</scope>
    <source>
        <strain evidence="7">CBS 608</strain>
    </source>
</reference>
<dbReference type="AlphaFoldDB" id="F4NCN9"/>
<dbReference type="PANTHER" id="PTHR46910">
    <property type="entry name" value="TRANSCRIPTION FACTOR PDR1"/>
    <property type="match status" value="1"/>
</dbReference>
<evidence type="ECO:0000313" key="7">
    <source>
        <dbReference type="EMBL" id="CCA89256.1"/>
    </source>
</evidence>
<keyword evidence="2" id="KW-0479">Metal-binding</keyword>
<keyword evidence="3" id="KW-0238">DNA-binding</keyword>
<feature type="compositionally biased region" description="Low complexity" evidence="5">
    <location>
        <begin position="153"/>
        <end position="165"/>
    </location>
</feature>
<evidence type="ECO:0000256" key="5">
    <source>
        <dbReference type="SAM" id="MobiDB-lite"/>
    </source>
</evidence>
<dbReference type="GO" id="GO:0005634">
    <property type="term" value="C:nucleus"/>
    <property type="evidence" value="ECO:0007669"/>
    <property type="project" value="UniProtKB-SubCell"/>
</dbReference>
<feature type="compositionally biased region" description="Basic and acidic residues" evidence="5">
    <location>
        <begin position="1"/>
        <end position="13"/>
    </location>
</feature>
<feature type="compositionally biased region" description="Basic and acidic residues" evidence="5">
    <location>
        <begin position="175"/>
        <end position="189"/>
    </location>
</feature>
<evidence type="ECO:0000256" key="4">
    <source>
        <dbReference type="ARBA" id="ARBA00023242"/>
    </source>
</evidence>
<gene>
    <name evidence="7" type="primary">SAKL0C03960g</name>
</gene>
<comment type="subcellular location">
    <subcellularLocation>
        <location evidence="1">Nucleus</location>
    </subcellularLocation>
</comment>
<keyword evidence="4" id="KW-0539">Nucleus</keyword>
<dbReference type="PROSITE" id="PS50048">
    <property type="entry name" value="ZN2_CY6_FUNGAL_2"/>
    <property type="match status" value="1"/>
</dbReference>
<dbReference type="InterPro" id="IPR001138">
    <property type="entry name" value="Zn2Cys6_DnaBD"/>
</dbReference>
<dbReference type="VEuPathDB" id="FungiDB:KLMA_10146"/>
<evidence type="ECO:0000256" key="2">
    <source>
        <dbReference type="ARBA" id="ARBA00022723"/>
    </source>
</evidence>
<name>F4NCN9_KLUMA</name>
<reference evidence="7" key="2">
    <citation type="submission" date="2011-04" db="EMBL/GenBank/DDBJ databases">
        <authorList>
            <person name="Wolfe K."/>
        </authorList>
    </citation>
    <scope>NUCLEOTIDE SEQUENCE</scope>
    <source>
        <strain evidence="7">CBS 608</strain>
    </source>
</reference>
<feature type="region of interest" description="Disordered" evidence="5">
    <location>
        <begin position="1"/>
        <end position="26"/>
    </location>
</feature>
<accession>F4NCN9</accession>
<dbReference type="GO" id="GO:0008270">
    <property type="term" value="F:zinc ion binding"/>
    <property type="evidence" value="ECO:0007669"/>
    <property type="project" value="InterPro"/>
</dbReference>
<proteinExistence type="predicted"/>
<dbReference type="SMART" id="SM00066">
    <property type="entry name" value="GAL4"/>
    <property type="match status" value="1"/>
</dbReference>
<dbReference type="GO" id="GO:0003677">
    <property type="term" value="F:DNA binding"/>
    <property type="evidence" value="ECO:0007669"/>
    <property type="project" value="UniProtKB-KW"/>
</dbReference>
<evidence type="ECO:0000256" key="1">
    <source>
        <dbReference type="ARBA" id="ARBA00004123"/>
    </source>
</evidence>
<dbReference type="Pfam" id="PF00172">
    <property type="entry name" value="Zn_clus"/>
    <property type="match status" value="1"/>
</dbReference>
<evidence type="ECO:0000256" key="3">
    <source>
        <dbReference type="ARBA" id="ARBA00023125"/>
    </source>
</evidence>
<organism evidence="7">
    <name type="scientific">Kluyveromyces marxianus</name>
    <name type="common">Yeast</name>
    <name type="synonym">Candida kefyr</name>
    <dbReference type="NCBI Taxonomy" id="4911"/>
    <lineage>
        <taxon>Eukaryota</taxon>
        <taxon>Fungi</taxon>
        <taxon>Dikarya</taxon>
        <taxon>Ascomycota</taxon>
        <taxon>Saccharomycotina</taxon>
        <taxon>Saccharomycetes</taxon>
        <taxon>Saccharomycetales</taxon>
        <taxon>Saccharomycetaceae</taxon>
        <taxon>Kluyveromyces</taxon>
    </lineage>
</organism>
<dbReference type="CDD" id="cd00067">
    <property type="entry name" value="GAL4"/>
    <property type="match status" value="1"/>
</dbReference>
<dbReference type="CDD" id="cd12148">
    <property type="entry name" value="fungal_TF_MHR"/>
    <property type="match status" value="1"/>
</dbReference>
<dbReference type="Gene3D" id="4.10.240.10">
    <property type="entry name" value="Zn(2)-C6 fungal-type DNA-binding domain"/>
    <property type="match status" value="1"/>
</dbReference>
<evidence type="ECO:0000259" key="6">
    <source>
        <dbReference type="PROSITE" id="PS50048"/>
    </source>
</evidence>
<dbReference type="EMBL" id="FR854193">
    <property type="protein sequence ID" value="CCA89256.1"/>
    <property type="molecule type" value="Genomic_DNA"/>
</dbReference>
<dbReference type="GO" id="GO:0045944">
    <property type="term" value="P:positive regulation of transcription by RNA polymerase II"/>
    <property type="evidence" value="ECO:0007669"/>
    <property type="project" value="UniProtKB-ARBA"/>
</dbReference>
<feature type="region of interest" description="Disordered" evidence="5">
    <location>
        <begin position="153"/>
        <end position="189"/>
    </location>
</feature>
<dbReference type="InterPro" id="IPR036864">
    <property type="entry name" value="Zn2-C6_fun-type_DNA-bd_sf"/>
</dbReference>
<dbReference type="InterPro" id="IPR050987">
    <property type="entry name" value="AtrR-like"/>
</dbReference>
<dbReference type="GO" id="GO:0000981">
    <property type="term" value="F:DNA-binding transcription factor activity, RNA polymerase II-specific"/>
    <property type="evidence" value="ECO:0007669"/>
    <property type="project" value="InterPro"/>
</dbReference>
<protein>
    <submittedName>
        <fullName evidence="7">Uncharacterized protein SAKL0C03960g</fullName>
    </submittedName>
</protein>
<dbReference type="SUPFAM" id="SSF57701">
    <property type="entry name" value="Zn2/Cys6 DNA-binding domain"/>
    <property type="match status" value="1"/>
</dbReference>
<dbReference type="PANTHER" id="PTHR46910:SF3">
    <property type="entry name" value="HALOTOLERANCE PROTEIN 9-RELATED"/>
    <property type="match status" value="1"/>
</dbReference>
<dbReference type="EMBL" id="FR854194">
    <property type="protein sequence ID" value="CCA89268.1"/>
    <property type="molecule type" value="Genomic_DNA"/>
</dbReference>
<feature type="domain" description="Zn(2)-C6 fungal-type" evidence="6">
    <location>
        <begin position="51"/>
        <end position="81"/>
    </location>
</feature>